<organism evidence="2 3">
    <name type="scientific">Mycena albidolilacea</name>
    <dbReference type="NCBI Taxonomy" id="1033008"/>
    <lineage>
        <taxon>Eukaryota</taxon>
        <taxon>Fungi</taxon>
        <taxon>Dikarya</taxon>
        <taxon>Basidiomycota</taxon>
        <taxon>Agaricomycotina</taxon>
        <taxon>Agaricomycetes</taxon>
        <taxon>Agaricomycetidae</taxon>
        <taxon>Agaricales</taxon>
        <taxon>Marasmiineae</taxon>
        <taxon>Mycenaceae</taxon>
        <taxon>Mycena</taxon>
    </lineage>
</organism>
<keyword evidence="3" id="KW-1185">Reference proteome</keyword>
<dbReference type="EMBL" id="JARIHO010000018">
    <property type="protein sequence ID" value="KAJ7347699.1"/>
    <property type="molecule type" value="Genomic_DNA"/>
</dbReference>
<comment type="caution">
    <text evidence="2">The sequence shown here is derived from an EMBL/GenBank/DDBJ whole genome shotgun (WGS) entry which is preliminary data.</text>
</comment>
<protein>
    <submittedName>
        <fullName evidence="2">Uncharacterized protein</fullName>
    </submittedName>
</protein>
<proteinExistence type="predicted"/>
<name>A0AAD7A1L8_9AGAR</name>
<sequence>MAILTFLCLRLDVLSAWRKQLHEKNGCYRSSFCTSWHHTDRASRIFLNLVVAEGAAILELLTGKDQVGAFSIPQIWKLDDTNGVTVKVLDRQVGCLCSASSSP</sequence>
<accession>A0AAD7A1L8</accession>
<feature type="chain" id="PRO_5042090169" evidence="1">
    <location>
        <begin position="17"/>
        <end position="103"/>
    </location>
</feature>
<evidence type="ECO:0000313" key="2">
    <source>
        <dbReference type="EMBL" id="KAJ7347699.1"/>
    </source>
</evidence>
<keyword evidence="1" id="KW-0732">Signal</keyword>
<evidence type="ECO:0000256" key="1">
    <source>
        <dbReference type="SAM" id="SignalP"/>
    </source>
</evidence>
<dbReference type="AlphaFoldDB" id="A0AAD7A1L8"/>
<evidence type="ECO:0000313" key="3">
    <source>
        <dbReference type="Proteomes" id="UP001218218"/>
    </source>
</evidence>
<feature type="signal peptide" evidence="1">
    <location>
        <begin position="1"/>
        <end position="16"/>
    </location>
</feature>
<reference evidence="2" key="1">
    <citation type="submission" date="2023-03" db="EMBL/GenBank/DDBJ databases">
        <title>Massive genome expansion in bonnet fungi (Mycena s.s.) driven by repeated elements and novel gene families across ecological guilds.</title>
        <authorList>
            <consortium name="Lawrence Berkeley National Laboratory"/>
            <person name="Harder C.B."/>
            <person name="Miyauchi S."/>
            <person name="Viragh M."/>
            <person name="Kuo A."/>
            <person name="Thoen E."/>
            <person name="Andreopoulos B."/>
            <person name="Lu D."/>
            <person name="Skrede I."/>
            <person name="Drula E."/>
            <person name="Henrissat B."/>
            <person name="Morin E."/>
            <person name="Kohler A."/>
            <person name="Barry K."/>
            <person name="LaButti K."/>
            <person name="Morin E."/>
            <person name="Salamov A."/>
            <person name="Lipzen A."/>
            <person name="Mereny Z."/>
            <person name="Hegedus B."/>
            <person name="Baldrian P."/>
            <person name="Stursova M."/>
            <person name="Weitz H."/>
            <person name="Taylor A."/>
            <person name="Grigoriev I.V."/>
            <person name="Nagy L.G."/>
            <person name="Martin F."/>
            <person name="Kauserud H."/>
        </authorList>
    </citation>
    <scope>NUCLEOTIDE SEQUENCE</scope>
    <source>
        <strain evidence="2">CBHHK002</strain>
    </source>
</reference>
<gene>
    <name evidence="2" type="ORF">DFH08DRAFT_866447</name>
</gene>
<dbReference type="Proteomes" id="UP001218218">
    <property type="component" value="Unassembled WGS sequence"/>
</dbReference>